<gene>
    <name evidence="1" type="ORF">WMY93_027064</name>
</gene>
<evidence type="ECO:0000313" key="1">
    <source>
        <dbReference type="EMBL" id="KAK7883941.1"/>
    </source>
</evidence>
<dbReference type="PANTHER" id="PTHR46481">
    <property type="entry name" value="ZINC FINGER BED DOMAIN-CONTAINING PROTEIN 4"/>
    <property type="match status" value="1"/>
</dbReference>
<dbReference type="Proteomes" id="UP001460270">
    <property type="component" value="Unassembled WGS sequence"/>
</dbReference>
<accession>A0AAW0MSX1</accession>
<dbReference type="EMBL" id="JBBPFD010000020">
    <property type="protein sequence ID" value="KAK7883941.1"/>
    <property type="molecule type" value="Genomic_DNA"/>
</dbReference>
<sequence>MAVAARLAKMTHIQCFAHSLNLASQKALKIPQVSRLLGRIKRVTAFFRRSAIASHQLKLKQEQLQLPKHKLITDVVTRWNSSYDMTERFLEQQPAICAALLSNEVRKNEKDIFTLSEADISCAEEVLKALKPMKDATLLMSEESTPTLSLIAPLRAKLIMAAEHSPNDSETSKDIKSKVGLKRGNCFSYHILMMVSQPSASHLKRN</sequence>
<proteinExistence type="predicted"/>
<comment type="caution">
    <text evidence="1">The sequence shown here is derived from an EMBL/GenBank/DDBJ whole genome shotgun (WGS) entry which is preliminary data.</text>
</comment>
<keyword evidence="2" id="KW-1185">Reference proteome</keyword>
<evidence type="ECO:0000313" key="2">
    <source>
        <dbReference type="Proteomes" id="UP001460270"/>
    </source>
</evidence>
<dbReference type="AlphaFoldDB" id="A0AAW0MSX1"/>
<dbReference type="SUPFAM" id="SSF53098">
    <property type="entry name" value="Ribonuclease H-like"/>
    <property type="match status" value="1"/>
</dbReference>
<reference evidence="2" key="1">
    <citation type="submission" date="2024-04" db="EMBL/GenBank/DDBJ databases">
        <title>Salinicola lusitanus LLJ914,a marine bacterium isolated from the Okinawa Trough.</title>
        <authorList>
            <person name="Li J."/>
        </authorList>
    </citation>
    <scope>NUCLEOTIDE SEQUENCE [LARGE SCALE GENOMIC DNA]</scope>
</reference>
<organism evidence="1 2">
    <name type="scientific">Mugilogobius chulae</name>
    <name type="common">yellowstripe goby</name>
    <dbReference type="NCBI Taxonomy" id="88201"/>
    <lineage>
        <taxon>Eukaryota</taxon>
        <taxon>Metazoa</taxon>
        <taxon>Chordata</taxon>
        <taxon>Craniata</taxon>
        <taxon>Vertebrata</taxon>
        <taxon>Euteleostomi</taxon>
        <taxon>Actinopterygii</taxon>
        <taxon>Neopterygii</taxon>
        <taxon>Teleostei</taxon>
        <taxon>Neoteleostei</taxon>
        <taxon>Acanthomorphata</taxon>
        <taxon>Gobiaria</taxon>
        <taxon>Gobiiformes</taxon>
        <taxon>Gobioidei</taxon>
        <taxon>Gobiidae</taxon>
        <taxon>Gobionellinae</taxon>
        <taxon>Mugilogobius</taxon>
    </lineage>
</organism>
<dbReference type="InterPro" id="IPR012337">
    <property type="entry name" value="RNaseH-like_sf"/>
</dbReference>
<dbReference type="InterPro" id="IPR052035">
    <property type="entry name" value="ZnF_BED_domain_contain"/>
</dbReference>
<name>A0AAW0MSX1_9GOBI</name>
<dbReference type="PANTHER" id="PTHR46481:SF4">
    <property type="entry name" value="ZINC FINGER BED DOMAIN-CONTAINING PROTEIN 4"/>
    <property type="match status" value="1"/>
</dbReference>
<protein>
    <submittedName>
        <fullName evidence="1">Uncharacterized protein</fullName>
    </submittedName>
</protein>